<comment type="caution">
    <text evidence="2">The sequence shown here is derived from an EMBL/GenBank/DDBJ whole genome shotgun (WGS) entry which is preliminary data.</text>
</comment>
<proteinExistence type="predicted"/>
<dbReference type="AlphaFoldDB" id="A0AAD4DM13"/>
<dbReference type="Proteomes" id="UP001194580">
    <property type="component" value="Unassembled WGS sequence"/>
</dbReference>
<evidence type="ECO:0000313" key="3">
    <source>
        <dbReference type="Proteomes" id="UP001194580"/>
    </source>
</evidence>
<feature type="region of interest" description="Disordered" evidence="1">
    <location>
        <begin position="1"/>
        <end position="69"/>
    </location>
</feature>
<feature type="compositionally biased region" description="Gly residues" evidence="1">
    <location>
        <begin position="30"/>
        <end position="44"/>
    </location>
</feature>
<evidence type="ECO:0000256" key="1">
    <source>
        <dbReference type="SAM" id="MobiDB-lite"/>
    </source>
</evidence>
<sequence length="125" mass="13200">MPQIQIPSGQQGQRFMSGGMPSPSLVQPGSMGGYPGASGPGGGSNPNVRTPFGPPVGPVDQAPKSHHDILRKHNEEYASRQIAINAVNQAQGMTPGTYFPVPKAKHNNTIIPVLPRPVNPYPTNE</sequence>
<feature type="compositionally biased region" description="Low complexity" evidence="1">
    <location>
        <begin position="1"/>
        <end position="13"/>
    </location>
</feature>
<keyword evidence="3" id="KW-1185">Reference proteome</keyword>
<evidence type="ECO:0000313" key="2">
    <source>
        <dbReference type="EMBL" id="KAG0281637.1"/>
    </source>
</evidence>
<accession>A0AAD4DM13</accession>
<reference evidence="2" key="1">
    <citation type="journal article" date="2020" name="Fungal Divers.">
        <title>Resolving the Mortierellaceae phylogeny through synthesis of multi-gene phylogenetics and phylogenomics.</title>
        <authorList>
            <person name="Vandepol N."/>
            <person name="Liber J."/>
            <person name="Desiro A."/>
            <person name="Na H."/>
            <person name="Kennedy M."/>
            <person name="Barry K."/>
            <person name="Grigoriev I.V."/>
            <person name="Miller A.N."/>
            <person name="O'Donnell K."/>
            <person name="Stajich J.E."/>
            <person name="Bonito G."/>
        </authorList>
    </citation>
    <scope>NUCLEOTIDE SEQUENCE</scope>
    <source>
        <strain evidence="2">NRRL 28262</strain>
    </source>
</reference>
<dbReference type="EMBL" id="JAAAIL010000012">
    <property type="protein sequence ID" value="KAG0281637.1"/>
    <property type="molecule type" value="Genomic_DNA"/>
</dbReference>
<protein>
    <submittedName>
        <fullName evidence="2">Uncharacterized protein</fullName>
    </submittedName>
</protein>
<name>A0AAD4DM13_9FUNG</name>
<gene>
    <name evidence="2" type="ORF">BGZ95_000996</name>
</gene>
<organism evidence="2 3">
    <name type="scientific">Linnemannia exigua</name>
    <dbReference type="NCBI Taxonomy" id="604196"/>
    <lineage>
        <taxon>Eukaryota</taxon>
        <taxon>Fungi</taxon>
        <taxon>Fungi incertae sedis</taxon>
        <taxon>Mucoromycota</taxon>
        <taxon>Mortierellomycotina</taxon>
        <taxon>Mortierellomycetes</taxon>
        <taxon>Mortierellales</taxon>
        <taxon>Mortierellaceae</taxon>
        <taxon>Linnemannia</taxon>
    </lineage>
</organism>